<proteinExistence type="inferred from homology"/>
<accession>A0A2S7K6P2</accession>
<keyword evidence="4 6" id="KW-0175">Coiled coil</keyword>
<keyword evidence="10" id="KW-1185">Reference proteome</keyword>
<comment type="function">
    <text evidence="1">Involved in DNA recombination.</text>
</comment>
<evidence type="ECO:0000256" key="4">
    <source>
        <dbReference type="ARBA" id="ARBA00023054"/>
    </source>
</evidence>
<reference evidence="9 10" key="1">
    <citation type="submission" date="2017-12" db="EMBL/GenBank/DDBJ databases">
        <authorList>
            <person name="Hurst M.R.H."/>
        </authorList>
    </citation>
    <scope>NUCLEOTIDE SEQUENCE [LARGE SCALE GENOMIC DNA]</scope>
    <source>
        <strain evidence="9 10">SY-3-19</strain>
    </source>
</reference>
<keyword evidence="8" id="KW-0812">Transmembrane</keyword>
<keyword evidence="8" id="KW-0472">Membrane</keyword>
<sequence>MIMDALSQAGFPLDGPAFWLALFLFIAAVFFIIQSRRAAKRSARLREELHETQIALASAKEQTIHYDALRDELAHEKRLREQLQSDVAASKATIAERERALSELKTRMETEFKATTAQLLEGANEAFLKRAQETFQRYRESAQSDNEKRQKALDDLLKPVSETLVRYQKGLDELKKEQTESRGALASQIGELAKQTHDVRAEASKLATALRAGPKTRGRWGEEQLRNVVEIAGMSAYVDFVEQASHDDAEQRRKQPDMVVSLPGGRKVAVDSKVSLGAYLDAIEADTEEARAGHLARHADDLWKHVQSLAKKEYAASLRDSLDYVVMFVPGENYFSAALEARPQLYQDAFDRKILIASPTILIAMLKSAALNWRQEKMTEHAQAVAAMAKDLYDSLQVMSKNLGGLGKALSGALNKYNATVGGFESRVLSRARKFADYEIPGVETDIELLAPVEERPRQLRDEAEDCEDDVGEDKGEDGREDAA</sequence>
<keyword evidence="8" id="KW-1133">Transmembrane helix</keyword>
<evidence type="ECO:0000256" key="3">
    <source>
        <dbReference type="ARBA" id="ARBA00021840"/>
    </source>
</evidence>
<evidence type="ECO:0000256" key="5">
    <source>
        <dbReference type="ARBA" id="ARBA00023172"/>
    </source>
</evidence>
<evidence type="ECO:0000256" key="8">
    <source>
        <dbReference type="SAM" id="Phobius"/>
    </source>
</evidence>
<feature type="transmembrane region" description="Helical" evidence="8">
    <location>
        <begin position="16"/>
        <end position="33"/>
    </location>
</feature>
<evidence type="ECO:0000313" key="9">
    <source>
        <dbReference type="EMBL" id="PQA88128.1"/>
    </source>
</evidence>
<protein>
    <recommendedName>
        <fullName evidence="3">DNA recombination protein RmuC homolog</fullName>
    </recommendedName>
</protein>
<dbReference type="PANTHER" id="PTHR30563:SF0">
    <property type="entry name" value="DNA RECOMBINATION PROTEIN RMUC"/>
    <property type="match status" value="1"/>
</dbReference>
<dbReference type="Proteomes" id="UP000239504">
    <property type="component" value="Unassembled WGS sequence"/>
</dbReference>
<evidence type="ECO:0000256" key="7">
    <source>
        <dbReference type="SAM" id="MobiDB-lite"/>
    </source>
</evidence>
<dbReference type="AlphaFoldDB" id="A0A2S7K6P2"/>
<feature type="coiled-coil region" evidence="6">
    <location>
        <begin position="42"/>
        <end position="86"/>
    </location>
</feature>
<dbReference type="Pfam" id="PF02646">
    <property type="entry name" value="RmuC"/>
    <property type="match status" value="1"/>
</dbReference>
<dbReference type="EMBL" id="PJCH01000005">
    <property type="protein sequence ID" value="PQA88128.1"/>
    <property type="molecule type" value="Genomic_DNA"/>
</dbReference>
<dbReference type="InterPro" id="IPR003798">
    <property type="entry name" value="DNA_recombination_RmuC"/>
</dbReference>
<keyword evidence="5" id="KW-0233">DNA recombination</keyword>
<dbReference type="GO" id="GO:0006310">
    <property type="term" value="P:DNA recombination"/>
    <property type="evidence" value="ECO:0007669"/>
    <property type="project" value="UniProtKB-KW"/>
</dbReference>
<feature type="region of interest" description="Disordered" evidence="7">
    <location>
        <begin position="454"/>
        <end position="484"/>
    </location>
</feature>
<gene>
    <name evidence="9" type="ORF">CW354_07360</name>
</gene>
<comment type="caution">
    <text evidence="9">The sequence shown here is derived from an EMBL/GenBank/DDBJ whole genome shotgun (WGS) entry which is preliminary data.</text>
</comment>
<comment type="similarity">
    <text evidence="2">Belongs to the RmuC family.</text>
</comment>
<evidence type="ECO:0000256" key="6">
    <source>
        <dbReference type="SAM" id="Coils"/>
    </source>
</evidence>
<feature type="compositionally biased region" description="Acidic residues" evidence="7">
    <location>
        <begin position="463"/>
        <end position="472"/>
    </location>
</feature>
<evidence type="ECO:0000256" key="1">
    <source>
        <dbReference type="ARBA" id="ARBA00003416"/>
    </source>
</evidence>
<organism evidence="9 10">
    <name type="scientific">Hyphococcus luteus</name>
    <dbReference type="NCBI Taxonomy" id="2058213"/>
    <lineage>
        <taxon>Bacteria</taxon>
        <taxon>Pseudomonadati</taxon>
        <taxon>Pseudomonadota</taxon>
        <taxon>Alphaproteobacteria</taxon>
        <taxon>Parvularculales</taxon>
        <taxon>Parvularculaceae</taxon>
        <taxon>Hyphococcus</taxon>
    </lineage>
</organism>
<evidence type="ECO:0000256" key="2">
    <source>
        <dbReference type="ARBA" id="ARBA00009840"/>
    </source>
</evidence>
<evidence type="ECO:0000313" key="10">
    <source>
        <dbReference type="Proteomes" id="UP000239504"/>
    </source>
</evidence>
<name>A0A2S7K6P2_9PROT</name>
<dbReference type="PANTHER" id="PTHR30563">
    <property type="entry name" value="DNA RECOMBINATION PROTEIN RMUC"/>
    <property type="match status" value="1"/>
</dbReference>
<feature type="compositionally biased region" description="Basic and acidic residues" evidence="7">
    <location>
        <begin position="473"/>
        <end position="484"/>
    </location>
</feature>